<feature type="modified residue" description="Phosphohistidine; by HPr" evidence="7">
    <location>
        <position position="78"/>
    </location>
</feature>
<evidence type="ECO:0000256" key="4">
    <source>
        <dbReference type="ARBA" id="ARBA00022683"/>
    </source>
</evidence>
<gene>
    <name evidence="8" type="ORF">SAMN05660742_10151</name>
</gene>
<dbReference type="PANTHER" id="PTHR34382:SF7">
    <property type="entry name" value="PTS SYSTEM N,N'-DIACETYLCHITOBIOSE-SPECIFIC EIIA COMPONENT"/>
    <property type="match status" value="1"/>
</dbReference>
<keyword evidence="6" id="KW-0479">Metal-binding</keyword>
<evidence type="ECO:0000313" key="8">
    <source>
        <dbReference type="EMBL" id="SEI78869.1"/>
    </source>
</evidence>
<keyword evidence="3" id="KW-0808">Transferase</keyword>
<dbReference type="EMBL" id="FNZK01000001">
    <property type="protein sequence ID" value="SEI78869.1"/>
    <property type="molecule type" value="Genomic_DNA"/>
</dbReference>
<dbReference type="InterPro" id="IPR036542">
    <property type="entry name" value="PTS_IIA_lac/cel_sf"/>
</dbReference>
<dbReference type="SUPFAM" id="SSF46973">
    <property type="entry name" value="Enzyme IIa from lactose specific PTS, IIa-lac"/>
    <property type="match status" value="1"/>
</dbReference>
<dbReference type="AlphaFoldDB" id="A0A1H6TFM8"/>
<accession>A0A1H6TFM8</accession>
<dbReference type="GO" id="GO:0009401">
    <property type="term" value="P:phosphoenolpyruvate-dependent sugar phosphotransferase system"/>
    <property type="evidence" value="ECO:0007669"/>
    <property type="project" value="UniProtKB-KW"/>
</dbReference>
<keyword evidence="4" id="KW-0598">Phosphotransferase system</keyword>
<protein>
    <submittedName>
        <fullName evidence="8">PTS system, cellobiose-specific IIA component</fullName>
    </submittedName>
</protein>
<dbReference type="Gene3D" id="1.20.58.80">
    <property type="entry name" value="Phosphotransferase system, lactose/cellobiose-type IIA subunit"/>
    <property type="match status" value="1"/>
</dbReference>
<dbReference type="PANTHER" id="PTHR34382">
    <property type="entry name" value="PTS SYSTEM N,N'-DIACETYLCHITOBIOSE-SPECIFIC EIIA COMPONENT"/>
    <property type="match status" value="1"/>
</dbReference>
<dbReference type="GO" id="GO:0016740">
    <property type="term" value="F:transferase activity"/>
    <property type="evidence" value="ECO:0007669"/>
    <property type="project" value="UniProtKB-KW"/>
</dbReference>
<dbReference type="PIRSF" id="PIRSF000699">
    <property type="entry name" value="PTS_IILac_III"/>
    <property type="match status" value="1"/>
</dbReference>
<evidence type="ECO:0000256" key="2">
    <source>
        <dbReference type="ARBA" id="ARBA00022597"/>
    </source>
</evidence>
<evidence type="ECO:0000256" key="1">
    <source>
        <dbReference type="ARBA" id="ARBA00022448"/>
    </source>
</evidence>
<dbReference type="RefSeq" id="WP_019554266.1">
    <property type="nucleotide sequence ID" value="NZ_FNZK01000001.1"/>
</dbReference>
<dbReference type="STRING" id="84035.SAMN05660742_10151"/>
<proteinExistence type="predicted"/>
<evidence type="ECO:0000256" key="5">
    <source>
        <dbReference type="PIRSR" id="PIRSR000699-1"/>
    </source>
</evidence>
<feature type="active site" description="Tele-phosphohistidine intermediate" evidence="5">
    <location>
        <position position="78"/>
    </location>
</feature>
<keyword evidence="6" id="KW-0460">Magnesium</keyword>
<evidence type="ECO:0000256" key="6">
    <source>
        <dbReference type="PIRSR" id="PIRSR000699-2"/>
    </source>
</evidence>
<dbReference type="PROSITE" id="PS51095">
    <property type="entry name" value="PTS_EIIA_TYPE_3"/>
    <property type="match status" value="1"/>
</dbReference>
<feature type="binding site" evidence="6">
    <location>
        <position position="81"/>
    </location>
    <ligand>
        <name>Mg(2+)</name>
        <dbReference type="ChEBI" id="CHEBI:18420"/>
        <note>ligand shared between all trimeric partners</note>
    </ligand>
</feature>
<organism evidence="8 9">
    <name type="scientific">Propionispira arboris</name>
    <dbReference type="NCBI Taxonomy" id="84035"/>
    <lineage>
        <taxon>Bacteria</taxon>
        <taxon>Bacillati</taxon>
        <taxon>Bacillota</taxon>
        <taxon>Negativicutes</taxon>
        <taxon>Selenomonadales</taxon>
        <taxon>Selenomonadaceae</taxon>
        <taxon>Propionispira</taxon>
    </lineage>
</organism>
<dbReference type="InterPro" id="IPR003188">
    <property type="entry name" value="PTS_IIA_lac/cel"/>
</dbReference>
<keyword evidence="2" id="KW-0762">Sugar transport</keyword>
<reference evidence="8 9" key="1">
    <citation type="submission" date="2016-10" db="EMBL/GenBank/DDBJ databases">
        <authorList>
            <person name="de Groot N.N."/>
        </authorList>
    </citation>
    <scope>NUCLEOTIDE SEQUENCE [LARGE SCALE GENOMIC DNA]</scope>
    <source>
        <strain evidence="8 9">DSM 2179</strain>
    </source>
</reference>
<comment type="cofactor">
    <cofactor evidence="6">
        <name>Mg(2+)</name>
        <dbReference type="ChEBI" id="CHEBI:18420"/>
    </cofactor>
    <text evidence="6">Binds 1 Mg(2+) ion per trimer.</text>
</comment>
<evidence type="ECO:0000313" key="9">
    <source>
        <dbReference type="Proteomes" id="UP000199662"/>
    </source>
</evidence>
<sequence>MSTTEETAFSIISLAGDGRAALTKALKLARKGDFGEAEEVVKEADEHLMKAHRLQTEELLKKEADGTLKDPFNVLIAHAQDYVMTGMVMKEMTSEIINLYTQIRAK</sequence>
<keyword evidence="1" id="KW-0813">Transport</keyword>
<keyword evidence="9" id="KW-1185">Reference proteome</keyword>
<dbReference type="Pfam" id="PF02255">
    <property type="entry name" value="PTS_IIA"/>
    <property type="match status" value="1"/>
</dbReference>
<evidence type="ECO:0000256" key="7">
    <source>
        <dbReference type="PROSITE-ProRule" id="PRU00418"/>
    </source>
</evidence>
<dbReference type="Proteomes" id="UP000199662">
    <property type="component" value="Unassembled WGS sequence"/>
</dbReference>
<dbReference type="GO" id="GO:0046872">
    <property type="term" value="F:metal ion binding"/>
    <property type="evidence" value="ECO:0007669"/>
    <property type="project" value="UniProtKB-KW"/>
</dbReference>
<name>A0A1H6TFM8_9FIRM</name>
<evidence type="ECO:0000256" key="3">
    <source>
        <dbReference type="ARBA" id="ARBA00022679"/>
    </source>
</evidence>